<proteinExistence type="predicted"/>
<feature type="domain" description="TcaA protein NTF2-like" evidence="10">
    <location>
        <begin position="456"/>
        <end position="565"/>
    </location>
</feature>
<keyword evidence="5 7" id="KW-0472">Membrane</keyword>
<evidence type="ECO:0000313" key="13">
    <source>
        <dbReference type="EMBL" id="AXF55251.1"/>
    </source>
</evidence>
<evidence type="ECO:0000259" key="8">
    <source>
        <dbReference type="Pfam" id="PF13240"/>
    </source>
</evidence>
<comment type="subcellular location">
    <subcellularLocation>
        <location evidence="1">Cell membrane</location>
        <topology evidence="1">Single-pass membrane protein</topology>
    </subcellularLocation>
</comment>
<dbReference type="PANTHER" id="PTHR40038">
    <property type="entry name" value="MEMBRANE-ASSOCIATED PROTEIN TCAA"/>
    <property type="match status" value="1"/>
</dbReference>
<sequence length="573" mass="64648">MKFCKSCGHPLKDEAKVCSQCGEQVQKSTRQMNEQPQRKKPSVSLSKKQKLTLLVSAGVFVVAFITYQITTNIFDQHRAVDQFEEALIEGNTEQLAATITSGDPGMEIEQDDLQGLVQYMEGNASFLNEEMTSLRQQAELMDDETEEVVANPVDHSLFQLKPEGKNWFIFDAYSFEVPSFYVNITTNEADTVIYLDEEEIAIADEEDFSREVGPFAPGQYTLTAELDHDYVTLEREEELDLIAPPQDSIQVDLTLNGEYIYLDSNEPEAEVYVNGDALDRTVEQLDSELGPVVTDGSMTVHAEHEYPWGTVSSEEEEITGTNMFLEIPAATDELMDQVMDTVNEYVPENDGDIWNGELESIVYDLDTFSVENIEGQYTATFEAVVHYDDDEESFSGGENHQKFSVVYDTEDEDWLMDDYYSTPAPFNYAPTNTEEFTGTSESGEDGEDSSETTINDSELEEFIYEVNEASAESINSQEFSLVEDLMTSDGPRAPEHEDYIDYLAEENITQTHVETSLESVETVSEEEWEVTTIEVYDIHRDDGTETTEFRTISTVKLVDGDLKVDALQSTDEI</sequence>
<evidence type="ECO:0000256" key="4">
    <source>
        <dbReference type="ARBA" id="ARBA00022989"/>
    </source>
</evidence>
<dbReference type="InterPro" id="IPR056902">
    <property type="entry name" value="NTF2_YvbJ"/>
</dbReference>
<evidence type="ECO:0000256" key="6">
    <source>
        <dbReference type="SAM" id="MobiDB-lite"/>
    </source>
</evidence>
<feature type="compositionally biased region" description="Low complexity" evidence="6">
    <location>
        <begin position="431"/>
        <end position="441"/>
    </location>
</feature>
<evidence type="ECO:0000259" key="12">
    <source>
        <dbReference type="Pfam" id="PF25155"/>
    </source>
</evidence>
<evidence type="ECO:0000256" key="5">
    <source>
        <dbReference type="ARBA" id="ARBA00023136"/>
    </source>
</evidence>
<organism evidence="13 14">
    <name type="scientific">Salicibibacter kimchii</name>
    <dbReference type="NCBI Taxonomy" id="2099786"/>
    <lineage>
        <taxon>Bacteria</taxon>
        <taxon>Bacillati</taxon>
        <taxon>Bacillota</taxon>
        <taxon>Bacilli</taxon>
        <taxon>Bacillales</taxon>
        <taxon>Bacillaceae</taxon>
        <taxon>Salicibibacter</taxon>
    </lineage>
</organism>
<dbReference type="AlphaFoldDB" id="A0A345BWC0"/>
<dbReference type="InterPro" id="IPR026870">
    <property type="entry name" value="Zinc_ribbon_dom"/>
</dbReference>
<dbReference type="GO" id="GO:0005886">
    <property type="term" value="C:plasma membrane"/>
    <property type="evidence" value="ECO:0007669"/>
    <property type="project" value="UniProtKB-SubCell"/>
</dbReference>
<dbReference type="EMBL" id="CP031092">
    <property type="protein sequence ID" value="AXF55251.1"/>
    <property type="molecule type" value="Genomic_DNA"/>
</dbReference>
<dbReference type="Pfam" id="PF25155">
    <property type="entry name" value="NTF2_YvbJ"/>
    <property type="match status" value="1"/>
</dbReference>
<dbReference type="Proteomes" id="UP000252100">
    <property type="component" value="Chromosome"/>
</dbReference>
<dbReference type="PANTHER" id="PTHR40038:SF1">
    <property type="entry name" value="MEMBRANE-ASSOCIATED PROTEIN TCAA"/>
    <property type="match status" value="1"/>
</dbReference>
<reference evidence="13 14" key="1">
    <citation type="journal article" date="2018" name="J. Microbiol.">
        <title>Salicibibacter kimchii gen. nov., sp. nov., a moderately halophilic and alkalitolerant bacterium in the family Bacillaceae, isolated from kimchi.</title>
        <authorList>
            <person name="Jang J.Y."/>
            <person name="Oh Y.J."/>
            <person name="Lim S.K."/>
            <person name="Park H.K."/>
            <person name="Lee C."/>
            <person name="Kim J.Y."/>
            <person name="Lee M.A."/>
            <person name="Choi H.J."/>
        </authorList>
    </citation>
    <scope>NUCLEOTIDE SEQUENCE [LARGE SCALE GENOMIC DNA]</scope>
    <source>
        <strain evidence="13 14">NKC1-1</strain>
    </source>
</reference>
<dbReference type="RefSeq" id="WP_114371069.1">
    <property type="nucleotide sequence ID" value="NZ_CP031092.1"/>
</dbReference>
<feature type="domain" description="YvbJ-like NTF2-like" evidence="12">
    <location>
        <begin position="329"/>
        <end position="420"/>
    </location>
</feature>
<evidence type="ECO:0000259" key="9">
    <source>
        <dbReference type="Pfam" id="PF22813"/>
    </source>
</evidence>
<keyword evidence="3 7" id="KW-0812">Transmembrane</keyword>
<feature type="domain" description="TcaA 4th" evidence="11">
    <location>
        <begin position="256"/>
        <end position="320"/>
    </location>
</feature>
<dbReference type="KEGG" id="rue:DT065_03935"/>
<keyword evidence="2" id="KW-1003">Cell membrane</keyword>
<feature type="domain" description="TcaA second" evidence="9">
    <location>
        <begin position="77"/>
        <end position="177"/>
    </location>
</feature>
<dbReference type="Pfam" id="PF22813">
    <property type="entry name" value="TcaA_2nd"/>
    <property type="match status" value="1"/>
</dbReference>
<accession>A0A345BWC0</accession>
<evidence type="ECO:0000259" key="10">
    <source>
        <dbReference type="Pfam" id="PF22819"/>
    </source>
</evidence>
<evidence type="ECO:0000259" key="11">
    <source>
        <dbReference type="Pfam" id="PF22820"/>
    </source>
</evidence>
<evidence type="ECO:0000256" key="1">
    <source>
        <dbReference type="ARBA" id="ARBA00004162"/>
    </source>
</evidence>
<gene>
    <name evidence="13" type="ORF">DT065_03935</name>
</gene>
<feature type="transmembrane region" description="Helical" evidence="7">
    <location>
        <begin position="51"/>
        <end position="69"/>
    </location>
</feature>
<dbReference type="Pfam" id="PF22819">
    <property type="entry name" value="TcaA_5th"/>
    <property type="match status" value="1"/>
</dbReference>
<keyword evidence="14" id="KW-1185">Reference proteome</keyword>
<dbReference type="InterPro" id="IPR054530">
    <property type="entry name" value="TcaA_4th"/>
</dbReference>
<evidence type="ECO:0000256" key="7">
    <source>
        <dbReference type="SAM" id="Phobius"/>
    </source>
</evidence>
<evidence type="ECO:0000313" key="14">
    <source>
        <dbReference type="Proteomes" id="UP000252100"/>
    </source>
</evidence>
<evidence type="ECO:0000256" key="2">
    <source>
        <dbReference type="ARBA" id="ARBA00022475"/>
    </source>
</evidence>
<feature type="domain" description="Zinc-ribbon" evidence="8">
    <location>
        <begin position="3"/>
        <end position="23"/>
    </location>
</feature>
<dbReference type="Pfam" id="PF13240">
    <property type="entry name" value="Zn_Ribbon_1"/>
    <property type="match status" value="1"/>
</dbReference>
<dbReference type="InterPro" id="IPR054529">
    <property type="entry name" value="TcaA_2nd"/>
</dbReference>
<evidence type="ECO:0000256" key="3">
    <source>
        <dbReference type="ARBA" id="ARBA00022692"/>
    </source>
</evidence>
<dbReference type="InterPro" id="IPR054528">
    <property type="entry name" value="TcaA_5th"/>
</dbReference>
<keyword evidence="4 7" id="KW-1133">Transmembrane helix</keyword>
<dbReference type="Pfam" id="PF22820">
    <property type="entry name" value="TcaA_3rd_4th"/>
    <property type="match status" value="1"/>
</dbReference>
<feature type="region of interest" description="Disordered" evidence="6">
    <location>
        <begin position="428"/>
        <end position="454"/>
    </location>
</feature>
<dbReference type="OrthoDB" id="1682769at2"/>
<name>A0A345BWC0_9BACI</name>
<protein>
    <submittedName>
        <fullName evidence="13">Zinc-ribbon domain-containing protein</fullName>
    </submittedName>
</protein>